<proteinExistence type="predicted"/>
<reference evidence="1 2" key="1">
    <citation type="submission" date="2017-06" db="EMBL/GenBank/DDBJ databases">
        <authorList>
            <consortium name="Pathogen Informatics"/>
        </authorList>
    </citation>
    <scope>NUCLEOTIDE SEQUENCE [LARGE SCALE GENOMIC DNA]</scope>
    <source>
        <strain evidence="1 2">NCTC11865</strain>
    </source>
</reference>
<evidence type="ECO:0000313" key="1">
    <source>
        <dbReference type="EMBL" id="SNV34811.1"/>
    </source>
</evidence>
<dbReference type="InterPro" id="IPR021491">
    <property type="entry name" value="DUF3145"/>
</dbReference>
<dbReference type="EMBL" id="LT906441">
    <property type="protein sequence ID" value="SNV34811.1"/>
    <property type="molecule type" value="Genomic_DNA"/>
</dbReference>
<dbReference type="AlphaFoldDB" id="A0A239WJW9"/>
<dbReference type="eggNOG" id="ENOG502ZWGX">
    <property type="taxonomic scope" value="Bacteria"/>
</dbReference>
<protein>
    <submittedName>
        <fullName evidence="1">Protein of uncharacterized function (DUF3145)</fullName>
    </submittedName>
</protein>
<dbReference type="KEGG" id="cgrn:4412665_01176"/>
<dbReference type="RefSeq" id="WP_023035470.1">
    <property type="nucleotide sequence ID" value="NZ_AP026710.1"/>
</dbReference>
<gene>
    <name evidence="1" type="ORF">SAMEA4412665_01176</name>
</gene>
<dbReference type="Pfam" id="PF11343">
    <property type="entry name" value="DUF3145"/>
    <property type="match status" value="1"/>
</dbReference>
<accession>A0A239WJW9</accession>
<dbReference type="Proteomes" id="UP000215332">
    <property type="component" value="Chromosome 1"/>
</dbReference>
<dbReference type="GeneID" id="85153723"/>
<organism evidence="1 2">
    <name type="scientific">Cutibacterium granulosum</name>
    <dbReference type="NCBI Taxonomy" id="33011"/>
    <lineage>
        <taxon>Bacteria</taxon>
        <taxon>Bacillati</taxon>
        <taxon>Actinomycetota</taxon>
        <taxon>Actinomycetes</taxon>
        <taxon>Propionibacteriales</taxon>
        <taxon>Propionibacteriaceae</taxon>
        <taxon>Cutibacterium</taxon>
    </lineage>
</organism>
<name>A0A239WJW9_9ACTN</name>
<sequence>MSSSHLHAEGMIFIHSAPTALRDHIEWMVNAAVVAPMWQWRPQPVCPGSWRAEVAWSGDMQQVVGLVSTLCAWRKLRFEVTVESGAPTQRWSYTPDLGVFHCATDDAGSIRVDEVRLRTAVMESRRMGTDLATQISDLLGEPWDVELEAYRAGDPTIDVSWFAAQVG</sequence>
<evidence type="ECO:0000313" key="2">
    <source>
        <dbReference type="Proteomes" id="UP000215332"/>
    </source>
</evidence>